<feature type="domain" description="Peptidase M14" evidence="10">
    <location>
        <begin position="540"/>
        <end position="826"/>
    </location>
</feature>
<dbReference type="InterPro" id="IPR036365">
    <property type="entry name" value="PGBD-like_sf"/>
</dbReference>
<keyword evidence="9" id="KW-0732">Signal</keyword>
<evidence type="ECO:0000256" key="3">
    <source>
        <dbReference type="ARBA" id="ARBA00022670"/>
    </source>
</evidence>
<organism evidence="11 12">
    <name type="scientific">Anaerobacillus alkalidiazotrophicus</name>
    <dbReference type="NCBI Taxonomy" id="472963"/>
    <lineage>
        <taxon>Bacteria</taxon>
        <taxon>Bacillati</taxon>
        <taxon>Bacillota</taxon>
        <taxon>Bacilli</taxon>
        <taxon>Bacillales</taxon>
        <taxon>Bacillaceae</taxon>
        <taxon>Anaerobacillus</taxon>
    </lineage>
</organism>
<dbReference type="GO" id="GO:0008270">
    <property type="term" value="F:zinc ion binding"/>
    <property type="evidence" value="ECO:0007669"/>
    <property type="project" value="InterPro"/>
</dbReference>
<evidence type="ECO:0000259" key="10">
    <source>
        <dbReference type="PROSITE" id="PS52035"/>
    </source>
</evidence>
<evidence type="ECO:0000256" key="6">
    <source>
        <dbReference type="ARBA" id="ARBA00023049"/>
    </source>
</evidence>
<evidence type="ECO:0000313" key="11">
    <source>
        <dbReference type="EMBL" id="OIJ22340.1"/>
    </source>
</evidence>
<dbReference type="SUPFAM" id="SSF47090">
    <property type="entry name" value="PGBD-like"/>
    <property type="match status" value="5"/>
</dbReference>
<gene>
    <name evidence="11" type="ORF">BKP45_06790</name>
</gene>
<comment type="similarity">
    <text evidence="2 7">Belongs to the peptidase M14 family.</text>
</comment>
<evidence type="ECO:0000313" key="12">
    <source>
        <dbReference type="Proteomes" id="UP000180057"/>
    </source>
</evidence>
<dbReference type="OrthoDB" id="9802862at2"/>
<keyword evidence="6" id="KW-0482">Metalloprotease</keyword>
<reference evidence="11 12" key="1">
    <citation type="submission" date="2016-10" db="EMBL/GenBank/DDBJ databases">
        <title>Draft genome sequences of four alkaliphilic bacteria belonging to the Anaerobacillus genus.</title>
        <authorList>
            <person name="Bassil N.M."/>
            <person name="Lloyd J.R."/>
        </authorList>
    </citation>
    <scope>NUCLEOTIDE SEQUENCE [LARGE SCALE GENOMIC DNA]</scope>
    <source>
        <strain evidence="11 12">DSM 22531</strain>
    </source>
</reference>
<dbReference type="InterPro" id="IPR002477">
    <property type="entry name" value="Peptidoglycan-bd-like"/>
</dbReference>
<evidence type="ECO:0000256" key="9">
    <source>
        <dbReference type="SAM" id="SignalP"/>
    </source>
</evidence>
<evidence type="ECO:0000256" key="7">
    <source>
        <dbReference type="PROSITE-ProRule" id="PRU01379"/>
    </source>
</evidence>
<keyword evidence="12" id="KW-1185">Reference proteome</keyword>
<dbReference type="PANTHER" id="PTHR11705">
    <property type="entry name" value="PROTEASE FAMILY M14 CARBOXYPEPTIDASE A,B"/>
    <property type="match status" value="1"/>
</dbReference>
<dbReference type="STRING" id="472963.BKP45_06790"/>
<dbReference type="SMART" id="SM00631">
    <property type="entry name" value="Zn_pept"/>
    <property type="match status" value="1"/>
</dbReference>
<dbReference type="PANTHER" id="PTHR11705:SF143">
    <property type="entry name" value="SLL0236 PROTEIN"/>
    <property type="match status" value="1"/>
</dbReference>
<dbReference type="InterPro" id="IPR000834">
    <property type="entry name" value="Peptidase_M14"/>
</dbReference>
<keyword evidence="8" id="KW-0175">Coiled coil</keyword>
<evidence type="ECO:0000256" key="2">
    <source>
        <dbReference type="ARBA" id="ARBA00005988"/>
    </source>
</evidence>
<keyword evidence="5" id="KW-0862">Zinc</keyword>
<dbReference type="PRINTS" id="PR00765">
    <property type="entry name" value="CRBOXYPTASEA"/>
</dbReference>
<dbReference type="PROSITE" id="PS52035">
    <property type="entry name" value="PEPTIDASE_M14"/>
    <property type="match status" value="1"/>
</dbReference>
<dbReference type="RefSeq" id="WP_071388895.1">
    <property type="nucleotide sequence ID" value="NZ_MLQS01000001.1"/>
</dbReference>
<comment type="cofactor">
    <cofactor evidence="1">
        <name>Zn(2+)</name>
        <dbReference type="ChEBI" id="CHEBI:29105"/>
    </cofactor>
</comment>
<feature type="active site" description="Proton donor/acceptor" evidence="7">
    <location>
        <position position="797"/>
    </location>
</feature>
<protein>
    <recommendedName>
        <fullName evidence="10">Peptidase M14 domain-containing protein</fullName>
    </recommendedName>
</protein>
<feature type="coiled-coil region" evidence="8">
    <location>
        <begin position="128"/>
        <end position="173"/>
    </location>
</feature>
<dbReference type="GO" id="GO:0005615">
    <property type="term" value="C:extracellular space"/>
    <property type="evidence" value="ECO:0007669"/>
    <property type="project" value="TreeGrafter"/>
</dbReference>
<dbReference type="Proteomes" id="UP000180057">
    <property type="component" value="Unassembled WGS sequence"/>
</dbReference>
<evidence type="ECO:0000256" key="1">
    <source>
        <dbReference type="ARBA" id="ARBA00001947"/>
    </source>
</evidence>
<dbReference type="AlphaFoldDB" id="A0A1S2MCK6"/>
<dbReference type="CDD" id="cd06229">
    <property type="entry name" value="M14_Endopeptidase_I"/>
    <property type="match status" value="1"/>
</dbReference>
<name>A0A1S2MCK6_9BACI</name>
<dbReference type="InterPro" id="IPR034274">
    <property type="entry name" value="ENP1_M14_CPD"/>
</dbReference>
<sequence length="837" mass="94526">MKAIIIKVFLSFLCFVFSFQPLFTNITFAETTHQSFEFEEVGGELNEDIVWDQNKRLTEDLFINSKLIIDHAIIDSNGFQIINNYELHINGNVTFIGIEEGNLEDVILSNDSSISFISYDEFTSLDLLTEDELEIDSTENNISTAEEVVDEIIEEEETEESDKIEETEQLEEENGLVLREGDRNDAVIQLKLDLEKVGFKVSNNPTNWYGPVTTLAVVEFQETHNLEVDGVADEETFKKIAEILASELQEEARNPDVIQLKLDLEKVGFKISSNPTEWYGPVTTRTVMEFQRVHGLPENGIADDLTLKKIAEILASDLQEGARNTDVIQLKLDLEKVGFKMSNNPTEWYGPVTTRTVMDFQSTFDIPVNGISDQLTLNKIKEVSSLVLREGVRHEAVVLLKINLEKVGFRISANPTTWYGPSTAKAVRDFQRAHNLTVNGVADQTVLNKINEILASPLQQDVRSNQVIRLKRDFDRAGFSVSANPTNLYGRITAQRVSQFQKYYSIPVNGIADQLTLSTLDKALNGEIRPKISSVVNGRQIYTYEQMEKDIVQLNRMYPDIIETRIIGKSVDGRNLHAIKLGLGKTEIFINGSNHAREHMTTNVTMKMLDDYARAYAQRTKIDGYDARQILTNTSIWFVPMVNPDGVTLVQKGHKSAKNPQAVLRLNNNSTNFRSWKANIRGVDLNRQFPALWNSITNNPGKPGPENYKGTKPLSEPEAIALYNFTLSRDFKTAISYHSSGEVIFTRLDQEPFTRNIASMVSQKTGYRIIDLKNSVSGGGFTDWFILTQKKPALTPEISPFVGARPVPLSNWNTIWNQNNSVGLMLANEAYVNRNRR</sequence>
<dbReference type="InterPro" id="IPR036366">
    <property type="entry name" value="PGBDSf"/>
</dbReference>
<dbReference type="GO" id="GO:0006508">
    <property type="term" value="P:proteolysis"/>
    <property type="evidence" value="ECO:0007669"/>
    <property type="project" value="UniProtKB-KW"/>
</dbReference>
<dbReference type="Pfam" id="PF01471">
    <property type="entry name" value="PG_binding_1"/>
    <property type="match status" value="5"/>
</dbReference>
<evidence type="ECO:0000256" key="5">
    <source>
        <dbReference type="ARBA" id="ARBA00022833"/>
    </source>
</evidence>
<comment type="caution">
    <text evidence="11">The sequence shown here is derived from an EMBL/GenBank/DDBJ whole genome shotgun (WGS) entry which is preliminary data.</text>
</comment>
<dbReference type="EMBL" id="MLQS01000001">
    <property type="protein sequence ID" value="OIJ22340.1"/>
    <property type="molecule type" value="Genomic_DNA"/>
</dbReference>
<keyword evidence="4" id="KW-0378">Hydrolase</keyword>
<keyword evidence="3" id="KW-0645">Protease</keyword>
<evidence type="ECO:0000256" key="4">
    <source>
        <dbReference type="ARBA" id="ARBA00022801"/>
    </source>
</evidence>
<dbReference type="GO" id="GO:0004181">
    <property type="term" value="F:metallocarboxypeptidase activity"/>
    <property type="evidence" value="ECO:0007669"/>
    <property type="project" value="InterPro"/>
</dbReference>
<dbReference type="Gene3D" id="1.10.101.10">
    <property type="entry name" value="PGBD-like superfamily/PGBD"/>
    <property type="match status" value="5"/>
</dbReference>
<proteinExistence type="inferred from homology"/>
<accession>A0A1S2MCK6</accession>
<feature type="signal peptide" evidence="9">
    <location>
        <begin position="1"/>
        <end position="29"/>
    </location>
</feature>
<evidence type="ECO:0000256" key="8">
    <source>
        <dbReference type="SAM" id="Coils"/>
    </source>
</evidence>
<feature type="chain" id="PRO_5010273265" description="Peptidase M14 domain-containing protein" evidence="9">
    <location>
        <begin position="30"/>
        <end position="837"/>
    </location>
</feature>
<dbReference type="Gene3D" id="3.40.630.10">
    <property type="entry name" value="Zn peptidases"/>
    <property type="match status" value="1"/>
</dbReference>
<dbReference type="Pfam" id="PF00246">
    <property type="entry name" value="Peptidase_M14"/>
    <property type="match status" value="1"/>
</dbReference>
<dbReference type="SUPFAM" id="SSF53187">
    <property type="entry name" value="Zn-dependent exopeptidases"/>
    <property type="match status" value="1"/>
</dbReference>